<evidence type="ECO:0000313" key="2">
    <source>
        <dbReference type="Proteomes" id="UP000324222"/>
    </source>
</evidence>
<proteinExistence type="predicted"/>
<gene>
    <name evidence="1" type="ORF">E2C01_022727</name>
</gene>
<comment type="caution">
    <text evidence="1">The sequence shown here is derived from an EMBL/GenBank/DDBJ whole genome shotgun (WGS) entry which is preliminary data.</text>
</comment>
<dbReference type="AlphaFoldDB" id="A0A5B7E642"/>
<keyword evidence="2" id="KW-1185">Reference proteome</keyword>
<organism evidence="1 2">
    <name type="scientific">Portunus trituberculatus</name>
    <name type="common">Swimming crab</name>
    <name type="synonym">Neptunus trituberculatus</name>
    <dbReference type="NCBI Taxonomy" id="210409"/>
    <lineage>
        <taxon>Eukaryota</taxon>
        <taxon>Metazoa</taxon>
        <taxon>Ecdysozoa</taxon>
        <taxon>Arthropoda</taxon>
        <taxon>Crustacea</taxon>
        <taxon>Multicrustacea</taxon>
        <taxon>Malacostraca</taxon>
        <taxon>Eumalacostraca</taxon>
        <taxon>Eucarida</taxon>
        <taxon>Decapoda</taxon>
        <taxon>Pleocyemata</taxon>
        <taxon>Brachyura</taxon>
        <taxon>Eubrachyura</taxon>
        <taxon>Portunoidea</taxon>
        <taxon>Portunidae</taxon>
        <taxon>Portuninae</taxon>
        <taxon>Portunus</taxon>
    </lineage>
</organism>
<evidence type="ECO:0000313" key="1">
    <source>
        <dbReference type="EMBL" id="MPC29490.1"/>
    </source>
</evidence>
<accession>A0A5B7E642</accession>
<dbReference type="Proteomes" id="UP000324222">
    <property type="component" value="Unassembled WGS sequence"/>
</dbReference>
<dbReference type="EMBL" id="VSRR010002081">
    <property type="protein sequence ID" value="MPC29490.1"/>
    <property type="molecule type" value="Genomic_DNA"/>
</dbReference>
<name>A0A5B7E642_PORTR</name>
<protein>
    <submittedName>
        <fullName evidence="1">Uncharacterized protein</fullName>
    </submittedName>
</protein>
<reference evidence="1 2" key="1">
    <citation type="submission" date="2019-05" db="EMBL/GenBank/DDBJ databases">
        <title>Another draft genome of Portunus trituberculatus and its Hox gene families provides insights of decapod evolution.</title>
        <authorList>
            <person name="Jeong J.-H."/>
            <person name="Song I."/>
            <person name="Kim S."/>
            <person name="Choi T."/>
            <person name="Kim D."/>
            <person name="Ryu S."/>
            <person name="Kim W."/>
        </authorList>
    </citation>
    <scope>NUCLEOTIDE SEQUENCE [LARGE SCALE GENOMIC DNA]</scope>
    <source>
        <tissue evidence="1">Muscle</tissue>
    </source>
</reference>
<sequence length="75" mass="8568">MAKSLAELRRMPRHQLNKVNRYKITESFLSAPEEDSITATVTEKLSYVMEELTKLKKALIAPDSIISKKFAELQS</sequence>